<keyword evidence="3" id="KW-1185">Reference proteome</keyword>
<proteinExistence type="predicted"/>
<dbReference type="Proteomes" id="UP001501442">
    <property type="component" value="Unassembled WGS sequence"/>
</dbReference>
<dbReference type="InterPro" id="IPR036388">
    <property type="entry name" value="WH-like_DNA-bd_sf"/>
</dbReference>
<dbReference type="InterPro" id="IPR000835">
    <property type="entry name" value="HTH_MarR-typ"/>
</dbReference>
<feature type="domain" description="HTH marR-type" evidence="1">
    <location>
        <begin position="1"/>
        <end position="136"/>
    </location>
</feature>
<dbReference type="SMART" id="SM00347">
    <property type="entry name" value="HTH_MARR"/>
    <property type="match status" value="1"/>
</dbReference>
<dbReference type="InterPro" id="IPR039422">
    <property type="entry name" value="MarR/SlyA-like"/>
</dbReference>
<dbReference type="PROSITE" id="PS50995">
    <property type="entry name" value="HTH_MARR_2"/>
    <property type="match status" value="1"/>
</dbReference>
<evidence type="ECO:0000313" key="3">
    <source>
        <dbReference type="Proteomes" id="UP001501442"/>
    </source>
</evidence>
<protein>
    <submittedName>
        <fullName evidence="2">MarR family transcriptional regulator</fullName>
    </submittedName>
</protein>
<sequence length="152" mass="16557">MRSMPEDAHEVYRRYLSAVVLHGQASAAAVGLGATDLYAINVLQLSGPMTSGRLAALTGLTTGATTRLIDRLERAGHVRRVPDPADRRKVVIEHVSRPIGLDEAVDPARQKVGEILAGYSPDQLATLFDYFRRAARAYQEATEELRTADDNG</sequence>
<comment type="caution">
    <text evidence="2">The sequence shown here is derived from an EMBL/GenBank/DDBJ whole genome shotgun (WGS) entry which is preliminary data.</text>
</comment>
<dbReference type="RefSeq" id="WP_345436194.1">
    <property type="nucleotide sequence ID" value="NZ_BAABHK010000011.1"/>
</dbReference>
<dbReference type="Gene3D" id="1.10.10.10">
    <property type="entry name" value="Winged helix-like DNA-binding domain superfamily/Winged helix DNA-binding domain"/>
    <property type="match status" value="1"/>
</dbReference>
<dbReference type="InterPro" id="IPR036390">
    <property type="entry name" value="WH_DNA-bd_sf"/>
</dbReference>
<gene>
    <name evidence="2" type="ORF">GCM10023196_069910</name>
</gene>
<name>A0ABP8UJ31_9ACTN</name>
<dbReference type="SUPFAM" id="SSF46785">
    <property type="entry name" value="Winged helix' DNA-binding domain"/>
    <property type="match status" value="1"/>
</dbReference>
<accession>A0ABP8UJ31</accession>
<evidence type="ECO:0000259" key="1">
    <source>
        <dbReference type="PROSITE" id="PS50995"/>
    </source>
</evidence>
<evidence type="ECO:0000313" key="2">
    <source>
        <dbReference type="EMBL" id="GAA4633212.1"/>
    </source>
</evidence>
<reference evidence="3" key="1">
    <citation type="journal article" date="2019" name="Int. J. Syst. Evol. Microbiol.">
        <title>The Global Catalogue of Microorganisms (GCM) 10K type strain sequencing project: providing services to taxonomists for standard genome sequencing and annotation.</title>
        <authorList>
            <consortium name="The Broad Institute Genomics Platform"/>
            <consortium name="The Broad Institute Genome Sequencing Center for Infectious Disease"/>
            <person name="Wu L."/>
            <person name="Ma J."/>
        </authorList>
    </citation>
    <scope>NUCLEOTIDE SEQUENCE [LARGE SCALE GENOMIC DNA]</scope>
    <source>
        <strain evidence="3">JCM 17939</strain>
    </source>
</reference>
<dbReference type="PANTHER" id="PTHR33164">
    <property type="entry name" value="TRANSCRIPTIONAL REGULATOR, MARR FAMILY"/>
    <property type="match status" value="1"/>
</dbReference>
<organism evidence="2 3">
    <name type="scientific">Actinoallomurus vinaceus</name>
    <dbReference type="NCBI Taxonomy" id="1080074"/>
    <lineage>
        <taxon>Bacteria</taxon>
        <taxon>Bacillati</taxon>
        <taxon>Actinomycetota</taxon>
        <taxon>Actinomycetes</taxon>
        <taxon>Streptosporangiales</taxon>
        <taxon>Thermomonosporaceae</taxon>
        <taxon>Actinoallomurus</taxon>
    </lineage>
</organism>
<dbReference type="PANTHER" id="PTHR33164:SF106">
    <property type="entry name" value="TRANSCRIPTIONAL REGULATORY PROTEIN"/>
    <property type="match status" value="1"/>
</dbReference>
<dbReference type="Pfam" id="PF12802">
    <property type="entry name" value="MarR_2"/>
    <property type="match status" value="1"/>
</dbReference>
<dbReference type="EMBL" id="BAABHK010000011">
    <property type="protein sequence ID" value="GAA4633212.1"/>
    <property type="molecule type" value="Genomic_DNA"/>
</dbReference>